<feature type="coiled-coil region" evidence="1">
    <location>
        <begin position="69"/>
        <end position="96"/>
    </location>
</feature>
<dbReference type="EMBL" id="CDMC01000002">
    <property type="protein sequence ID" value="CEN59956.1"/>
    <property type="molecule type" value="Genomic_DNA"/>
</dbReference>
<dbReference type="Proteomes" id="UP000054771">
    <property type="component" value="Unassembled WGS sequence"/>
</dbReference>
<sequence length="132" mass="15487">MKCCHRKFWNPDPRQTGNWPGRIENIDDFQDACACWTCVIIPSAPILLWQWIVRPCRRPRPADARAEEMQRERERLAALAEARAKHERDAALINQQPTLVSGLPERPWMKVEVKGYPHEEERTRKSEREAMG</sequence>
<evidence type="ECO:0000256" key="1">
    <source>
        <dbReference type="SAM" id="Coils"/>
    </source>
</evidence>
<reference evidence="3" key="1">
    <citation type="journal article" date="2016" name="Genome Announc.">
        <title>Draft genome sequences of fungus Aspergillus calidoustus.</title>
        <authorList>
            <person name="Horn F."/>
            <person name="Linde J."/>
            <person name="Mattern D.J."/>
            <person name="Walther G."/>
            <person name="Guthke R."/>
            <person name="Scherlach K."/>
            <person name="Martin K."/>
            <person name="Brakhage A.A."/>
            <person name="Petzke L."/>
            <person name="Valiante V."/>
        </authorList>
    </citation>
    <scope>NUCLEOTIDE SEQUENCE [LARGE SCALE GENOMIC DNA]</scope>
    <source>
        <strain evidence="3">SF006504</strain>
    </source>
</reference>
<accession>A0A0U5CMJ2</accession>
<keyword evidence="1" id="KW-0175">Coiled coil</keyword>
<protein>
    <submittedName>
        <fullName evidence="2">Uncharacterized protein</fullName>
    </submittedName>
</protein>
<organism evidence="2 3">
    <name type="scientific">Aspergillus calidoustus</name>
    <dbReference type="NCBI Taxonomy" id="454130"/>
    <lineage>
        <taxon>Eukaryota</taxon>
        <taxon>Fungi</taxon>
        <taxon>Dikarya</taxon>
        <taxon>Ascomycota</taxon>
        <taxon>Pezizomycotina</taxon>
        <taxon>Eurotiomycetes</taxon>
        <taxon>Eurotiomycetidae</taxon>
        <taxon>Eurotiales</taxon>
        <taxon>Aspergillaceae</taxon>
        <taxon>Aspergillus</taxon>
        <taxon>Aspergillus subgen. Nidulantes</taxon>
    </lineage>
</organism>
<gene>
    <name evidence="2" type="ORF">ASPCAL02397</name>
</gene>
<dbReference type="AlphaFoldDB" id="A0A0U5CMJ2"/>
<keyword evidence="3" id="KW-1185">Reference proteome</keyword>
<evidence type="ECO:0000313" key="3">
    <source>
        <dbReference type="Proteomes" id="UP000054771"/>
    </source>
</evidence>
<proteinExistence type="predicted"/>
<evidence type="ECO:0000313" key="2">
    <source>
        <dbReference type="EMBL" id="CEN59956.1"/>
    </source>
</evidence>
<name>A0A0U5CMJ2_ASPCI</name>